<dbReference type="EMBL" id="CP097635">
    <property type="protein sequence ID" value="URI07922.1"/>
    <property type="molecule type" value="Genomic_DNA"/>
</dbReference>
<name>A0ABY4S7C9_AQUTE</name>
<accession>A0ABY4S7C9</accession>
<gene>
    <name evidence="1" type="ORF">MW290_04875</name>
</gene>
<sequence length="95" mass="10279">MITASPEHTRPVIAHAHPMALPHATAGQVLAVHALRERLPNEQSAALFESRDLEVTRLVLLSGKSLPPHKVPGEITIHCIEGLLSVDVDGRTSRL</sequence>
<dbReference type="Proteomes" id="UP001056201">
    <property type="component" value="Chromosome 1"/>
</dbReference>
<reference evidence="1" key="1">
    <citation type="submission" date="2022-05" db="EMBL/GenBank/DDBJ databases">
        <title>An RpoN-dependent PEP-CTERM gene is involved in floc formation of an Aquincola tertiaricarbonis strain.</title>
        <authorList>
            <person name="Qiu D."/>
            <person name="Xia M."/>
        </authorList>
    </citation>
    <scope>NUCLEOTIDE SEQUENCE</scope>
    <source>
        <strain evidence="1">RN12</strain>
    </source>
</reference>
<organism evidence="1 2">
    <name type="scientific">Aquincola tertiaricarbonis</name>
    <dbReference type="NCBI Taxonomy" id="391953"/>
    <lineage>
        <taxon>Bacteria</taxon>
        <taxon>Pseudomonadati</taxon>
        <taxon>Pseudomonadota</taxon>
        <taxon>Betaproteobacteria</taxon>
        <taxon>Burkholderiales</taxon>
        <taxon>Sphaerotilaceae</taxon>
        <taxon>Aquincola</taxon>
    </lineage>
</organism>
<dbReference type="SUPFAM" id="SSF51182">
    <property type="entry name" value="RmlC-like cupins"/>
    <property type="match status" value="1"/>
</dbReference>
<evidence type="ECO:0000313" key="1">
    <source>
        <dbReference type="EMBL" id="URI07922.1"/>
    </source>
</evidence>
<dbReference type="InterPro" id="IPR011051">
    <property type="entry name" value="RmlC_Cupin_sf"/>
</dbReference>
<protein>
    <recommendedName>
        <fullName evidence="3">Cupin</fullName>
    </recommendedName>
</protein>
<evidence type="ECO:0000313" key="2">
    <source>
        <dbReference type="Proteomes" id="UP001056201"/>
    </source>
</evidence>
<keyword evidence="2" id="KW-1185">Reference proteome</keyword>
<evidence type="ECO:0008006" key="3">
    <source>
        <dbReference type="Google" id="ProtNLM"/>
    </source>
</evidence>
<dbReference type="Gene3D" id="2.60.120.10">
    <property type="entry name" value="Jelly Rolls"/>
    <property type="match status" value="1"/>
</dbReference>
<dbReference type="InterPro" id="IPR014710">
    <property type="entry name" value="RmlC-like_jellyroll"/>
</dbReference>
<dbReference type="RefSeq" id="WP_250196143.1">
    <property type="nucleotide sequence ID" value="NZ_CP097635.1"/>
</dbReference>
<proteinExistence type="predicted"/>